<evidence type="ECO:0000313" key="3">
    <source>
        <dbReference type="EMBL" id="PNP60545.1"/>
    </source>
</evidence>
<dbReference type="InterPro" id="IPR056120">
    <property type="entry name" value="DUF7703"/>
</dbReference>
<dbReference type="Proteomes" id="UP000236290">
    <property type="component" value="Unassembled WGS sequence"/>
</dbReference>
<feature type="transmembrane region" description="Helical" evidence="1">
    <location>
        <begin position="50"/>
        <end position="71"/>
    </location>
</feature>
<feature type="domain" description="DUF7703" evidence="2">
    <location>
        <begin position="16"/>
        <end position="255"/>
    </location>
</feature>
<sequence length="332" mass="36697">MAMAGNLVSQGRVHDSQTRIVMYVFFSLALYNVGELVCHVAVTFKRFRGIYCWSFLVATCGIALNAVGFLLRSMGTSLSLSTYVYSALGIVGWAAMVTGQSLVLYSRLHIILPRQGLIRGILIMIVVNSVWLLVPTTVLLFLCNSPGAAQYQVPYFIFERIQLTVFFVQEVIISVLYIHETYKILRSYRGLVTGANRTTMVHLILINLVIIALDASILILQYTNHYDLQTAWKPFVYSIKLKMEFSVLNRLVELSQYMRRNRGLALIDTPAVGAAALPLGTVAADDGRIIARRRSIPDGSAFSTVTSSVGLKAPPSRPEPAVSVSRLQAGIM</sequence>
<dbReference type="OrthoDB" id="405906at2759"/>
<evidence type="ECO:0000259" key="2">
    <source>
        <dbReference type="Pfam" id="PF24802"/>
    </source>
</evidence>
<evidence type="ECO:0000256" key="1">
    <source>
        <dbReference type="SAM" id="Phobius"/>
    </source>
</evidence>
<dbReference type="EMBL" id="MTYI01000004">
    <property type="protein sequence ID" value="PNP60545.1"/>
    <property type="molecule type" value="Genomic_DNA"/>
</dbReference>
<feature type="transmembrane region" description="Helical" evidence="1">
    <location>
        <begin position="20"/>
        <end position="38"/>
    </location>
</feature>
<accession>A0A2K0URY5</accession>
<name>A0A2K0URY5_TRIHA</name>
<keyword evidence="1" id="KW-0472">Membrane</keyword>
<comment type="caution">
    <text evidence="3">The sequence shown here is derived from an EMBL/GenBank/DDBJ whole genome shotgun (WGS) entry which is preliminary data.</text>
</comment>
<feature type="transmembrane region" description="Helical" evidence="1">
    <location>
        <begin position="83"/>
        <end position="105"/>
    </location>
</feature>
<organism evidence="3 4">
    <name type="scientific">Trichoderma harzianum</name>
    <name type="common">Hypocrea lixii</name>
    <dbReference type="NCBI Taxonomy" id="5544"/>
    <lineage>
        <taxon>Eukaryota</taxon>
        <taxon>Fungi</taxon>
        <taxon>Dikarya</taxon>
        <taxon>Ascomycota</taxon>
        <taxon>Pezizomycotina</taxon>
        <taxon>Sordariomycetes</taxon>
        <taxon>Hypocreomycetidae</taxon>
        <taxon>Hypocreales</taxon>
        <taxon>Hypocreaceae</taxon>
        <taxon>Trichoderma</taxon>
    </lineage>
</organism>
<gene>
    <name evidence="3" type="ORF">THARTR1_00569</name>
</gene>
<feature type="transmembrane region" description="Helical" evidence="1">
    <location>
        <begin position="161"/>
        <end position="179"/>
    </location>
</feature>
<dbReference type="Pfam" id="PF24802">
    <property type="entry name" value="DUF7703"/>
    <property type="match status" value="1"/>
</dbReference>
<protein>
    <recommendedName>
        <fullName evidence="2">DUF7703 domain-containing protein</fullName>
    </recommendedName>
</protein>
<dbReference type="AlphaFoldDB" id="A0A2K0URY5"/>
<keyword evidence="1" id="KW-1133">Transmembrane helix</keyword>
<feature type="transmembrane region" description="Helical" evidence="1">
    <location>
        <begin position="117"/>
        <end position="141"/>
    </location>
</feature>
<evidence type="ECO:0000313" key="4">
    <source>
        <dbReference type="Proteomes" id="UP000236290"/>
    </source>
</evidence>
<feature type="transmembrane region" description="Helical" evidence="1">
    <location>
        <begin position="200"/>
        <end position="222"/>
    </location>
</feature>
<dbReference type="PANTHER" id="PTHR37013">
    <property type="entry name" value="INTEGRAL MEMBRANE PROTEIN (AFU_ORTHOLOGUE AFUA_1G05950)-RELATED"/>
    <property type="match status" value="1"/>
</dbReference>
<proteinExistence type="predicted"/>
<reference evidence="3 4" key="1">
    <citation type="submission" date="2017-02" db="EMBL/GenBank/DDBJ databases">
        <title>Genomes of Trichoderma spp. with biocontrol activity.</title>
        <authorList>
            <person name="Gardiner D."/>
            <person name="Kazan K."/>
            <person name="Vos C."/>
            <person name="Harvey P."/>
        </authorList>
    </citation>
    <scope>NUCLEOTIDE SEQUENCE [LARGE SCALE GENOMIC DNA]</scope>
    <source>
        <strain evidence="3 4">Tr1</strain>
    </source>
</reference>
<keyword evidence="1" id="KW-0812">Transmembrane</keyword>